<dbReference type="SMART" id="SM00530">
    <property type="entry name" value="HTH_XRE"/>
    <property type="match status" value="1"/>
</dbReference>
<organism evidence="2 3">
    <name type="scientific">Deinococcus xinjiangensis</name>
    <dbReference type="NCBI Taxonomy" id="457454"/>
    <lineage>
        <taxon>Bacteria</taxon>
        <taxon>Thermotogati</taxon>
        <taxon>Deinococcota</taxon>
        <taxon>Deinococci</taxon>
        <taxon>Deinococcales</taxon>
        <taxon>Deinococcaceae</taxon>
        <taxon>Deinococcus</taxon>
    </lineage>
</organism>
<dbReference type="Proteomes" id="UP001458946">
    <property type="component" value="Unassembled WGS sequence"/>
</dbReference>
<dbReference type="CDD" id="cd00093">
    <property type="entry name" value="HTH_XRE"/>
    <property type="match status" value="1"/>
</dbReference>
<reference evidence="2 3" key="1">
    <citation type="submission" date="2024-02" db="EMBL/GenBank/DDBJ databases">
        <title>Deinococcus xinjiangensis NBRC 107630.</title>
        <authorList>
            <person name="Ichikawa N."/>
            <person name="Katano-Makiyama Y."/>
            <person name="Hidaka K."/>
        </authorList>
    </citation>
    <scope>NUCLEOTIDE SEQUENCE [LARGE SCALE GENOMIC DNA]</scope>
    <source>
        <strain evidence="2 3">NBRC 107630</strain>
    </source>
</reference>
<dbReference type="PROSITE" id="PS50943">
    <property type="entry name" value="HTH_CROC1"/>
    <property type="match status" value="1"/>
</dbReference>
<dbReference type="Gene3D" id="1.10.260.40">
    <property type="entry name" value="lambda repressor-like DNA-binding domains"/>
    <property type="match status" value="1"/>
</dbReference>
<dbReference type="EMBL" id="BAABRN010000029">
    <property type="protein sequence ID" value="GAA5502779.1"/>
    <property type="molecule type" value="Genomic_DNA"/>
</dbReference>
<proteinExistence type="predicted"/>
<protein>
    <recommendedName>
        <fullName evidence="1">HTH cro/C1-type domain-containing protein</fullName>
    </recommendedName>
</protein>
<dbReference type="SUPFAM" id="SSF47413">
    <property type="entry name" value="lambda repressor-like DNA-binding domains"/>
    <property type="match status" value="1"/>
</dbReference>
<gene>
    <name evidence="2" type="ORF">Dxin01_02526</name>
</gene>
<evidence type="ECO:0000313" key="2">
    <source>
        <dbReference type="EMBL" id="GAA5502779.1"/>
    </source>
</evidence>
<keyword evidence="3" id="KW-1185">Reference proteome</keyword>
<evidence type="ECO:0000313" key="3">
    <source>
        <dbReference type="Proteomes" id="UP001458946"/>
    </source>
</evidence>
<name>A0ABP9VC20_9DEIO</name>
<dbReference type="InterPro" id="IPR010982">
    <property type="entry name" value="Lambda_DNA-bd_dom_sf"/>
</dbReference>
<comment type="caution">
    <text evidence="2">The sequence shown here is derived from an EMBL/GenBank/DDBJ whole genome shotgun (WGS) entry which is preliminary data.</text>
</comment>
<accession>A0ABP9VC20</accession>
<feature type="domain" description="HTH cro/C1-type" evidence="1">
    <location>
        <begin position="40"/>
        <end position="96"/>
    </location>
</feature>
<sequence length="106" mass="12133">MKTKRWKDIRQEAQAQGRLDEQEIATLKEELLAEVRAFKLSELRSAVGLSQQDIADQLQVSQSRISRIEHGELDKTELVTLRKFARALGGEIELTLKLGDERFRLG</sequence>
<dbReference type="Pfam" id="PF13560">
    <property type="entry name" value="HTH_31"/>
    <property type="match status" value="1"/>
</dbReference>
<dbReference type="RefSeq" id="WP_353542745.1">
    <property type="nucleotide sequence ID" value="NZ_BAABRN010000029.1"/>
</dbReference>
<evidence type="ECO:0000259" key="1">
    <source>
        <dbReference type="PROSITE" id="PS50943"/>
    </source>
</evidence>
<dbReference type="InterPro" id="IPR001387">
    <property type="entry name" value="Cro/C1-type_HTH"/>
</dbReference>